<dbReference type="EMBL" id="JSWE01000184">
    <property type="protein sequence ID" value="KIE04526.1"/>
    <property type="molecule type" value="Genomic_DNA"/>
</dbReference>
<dbReference type="InterPro" id="IPR002110">
    <property type="entry name" value="Ankyrin_rpt"/>
</dbReference>
<feature type="repeat" description="ANK" evidence="3">
    <location>
        <begin position="255"/>
        <end position="293"/>
    </location>
</feature>
<protein>
    <submittedName>
        <fullName evidence="4">Uncharacterized protein</fullName>
    </submittedName>
</protein>
<dbReference type="InterPro" id="IPR051637">
    <property type="entry name" value="Ank_repeat_dom-contain_49"/>
</dbReference>
<dbReference type="PANTHER" id="PTHR24180:SF45">
    <property type="entry name" value="POLY [ADP-RIBOSE] POLYMERASE TANKYRASE"/>
    <property type="match status" value="1"/>
</dbReference>
<name>A0A0C1MXC3_9RICK</name>
<dbReference type="PROSITE" id="PS50088">
    <property type="entry name" value="ANK_REPEAT"/>
    <property type="match status" value="1"/>
</dbReference>
<evidence type="ECO:0000313" key="4">
    <source>
        <dbReference type="EMBL" id="KIE04526.1"/>
    </source>
</evidence>
<comment type="caution">
    <text evidence="4">The sequence shown here is derived from an EMBL/GenBank/DDBJ whole genome shotgun (WGS) entry which is preliminary data.</text>
</comment>
<dbReference type="SMART" id="SM00248">
    <property type="entry name" value="ANK"/>
    <property type="match status" value="7"/>
</dbReference>
<dbReference type="PANTHER" id="PTHR24180">
    <property type="entry name" value="CYCLIN-DEPENDENT KINASE INHIBITOR 2C-RELATED"/>
    <property type="match status" value="1"/>
</dbReference>
<dbReference type="STRING" id="86105.NF27_HQ00640"/>
<accession>A0A0C1MXC3</accession>
<dbReference type="Gene3D" id="1.25.40.20">
    <property type="entry name" value="Ankyrin repeat-containing domain"/>
    <property type="match status" value="2"/>
</dbReference>
<dbReference type="Pfam" id="PF12796">
    <property type="entry name" value="Ank_2"/>
    <property type="match status" value="1"/>
</dbReference>
<evidence type="ECO:0000256" key="1">
    <source>
        <dbReference type="ARBA" id="ARBA00022737"/>
    </source>
</evidence>
<keyword evidence="2 3" id="KW-0040">ANK repeat</keyword>
<evidence type="ECO:0000256" key="3">
    <source>
        <dbReference type="PROSITE-ProRule" id="PRU00023"/>
    </source>
</evidence>
<proteinExistence type="predicted"/>
<keyword evidence="1" id="KW-0677">Repeat</keyword>
<dbReference type="AlphaFoldDB" id="A0A0C1MXC3"/>
<evidence type="ECO:0000256" key="2">
    <source>
        <dbReference type="ARBA" id="ARBA00023043"/>
    </source>
</evidence>
<reference evidence="4 5" key="1">
    <citation type="submission" date="2014-11" db="EMBL/GenBank/DDBJ databases">
        <title>A Rickettsiales Symbiont of Amoebae With Ancient Features.</title>
        <authorList>
            <person name="Schulz F."/>
            <person name="Martijn J."/>
            <person name="Wascher F."/>
            <person name="Kostanjsek R."/>
            <person name="Ettema T.J."/>
            <person name="Horn M."/>
        </authorList>
    </citation>
    <scope>NUCLEOTIDE SEQUENCE [LARGE SCALE GENOMIC DNA]</scope>
    <source>
        <strain evidence="4 5">UWC36</strain>
    </source>
</reference>
<evidence type="ECO:0000313" key="5">
    <source>
        <dbReference type="Proteomes" id="UP000031258"/>
    </source>
</evidence>
<sequence>MILNDLKRKKMRQRNPQLREIDIELLEAAQAGKFDKVKYLHRVKGADIHARDLGRGVLVEAAKRGNNEVINYVMQSKFYHPELTIKDIASWALNAAIYEGKIRSAELLVKYYKVPAESNAFRAANEKGYIDLYRAMIEVNREVNKEEQNKLEFYLLMEAMDCNQEDIIKLLVNDLKVGVTIQTFENYINEMSPEIIKVILDNGFDINSKLTKENFFPIPDYQYSILHKVLSSNKLIDLAEYVINKGADLNSQDSEGNTPLHILMKNNEIDIDKRLELANLLIEKGVNVNAQNNKGDTPLHVLVRCKEISYPDKKKVAEFLIIDCNAEVDIFNKLGSTPYSMCPASSLSNDIIEAFLIVYERKLEEEERLKETQDNNPKAKNIEELDTNCGEENIAKIAEEPSYKATFVDRVEANSTRQGFFPRKELLGNYISDKQIASCNTK</sequence>
<dbReference type="Proteomes" id="UP000031258">
    <property type="component" value="Unassembled WGS sequence"/>
</dbReference>
<organism evidence="4 5">
    <name type="scientific">Candidatus Jidaibacter acanthamoebae</name>
    <dbReference type="NCBI Taxonomy" id="86105"/>
    <lineage>
        <taxon>Bacteria</taxon>
        <taxon>Pseudomonadati</taxon>
        <taxon>Pseudomonadota</taxon>
        <taxon>Alphaproteobacteria</taxon>
        <taxon>Rickettsiales</taxon>
        <taxon>Candidatus Midichloriaceae</taxon>
        <taxon>Candidatus Jidaibacter</taxon>
    </lineage>
</organism>
<keyword evidence="5" id="KW-1185">Reference proteome</keyword>
<gene>
    <name evidence="4" type="ORF">NF27_HQ00640</name>
</gene>
<dbReference type="PRINTS" id="PR01415">
    <property type="entry name" value="ANKYRIN"/>
</dbReference>
<dbReference type="PROSITE" id="PS50297">
    <property type="entry name" value="ANK_REP_REGION"/>
    <property type="match status" value="1"/>
</dbReference>
<dbReference type="InterPro" id="IPR036770">
    <property type="entry name" value="Ankyrin_rpt-contain_sf"/>
</dbReference>
<dbReference type="SUPFAM" id="SSF48403">
    <property type="entry name" value="Ankyrin repeat"/>
    <property type="match status" value="1"/>
</dbReference>